<evidence type="ECO:0000313" key="5">
    <source>
        <dbReference type="Proteomes" id="UP000664167"/>
    </source>
</evidence>
<keyword evidence="1" id="KW-0812">Transmembrane</keyword>
<proteinExistence type="predicted"/>
<dbReference type="InterPro" id="IPR025161">
    <property type="entry name" value="IS402-like_dom"/>
</dbReference>
<organism evidence="4 5">
    <name type="scientific">Streptomyces beijiangensis</name>
    <dbReference type="NCBI Taxonomy" id="163361"/>
    <lineage>
        <taxon>Bacteria</taxon>
        <taxon>Bacillati</taxon>
        <taxon>Actinomycetota</taxon>
        <taxon>Actinomycetes</taxon>
        <taxon>Kitasatosporales</taxon>
        <taxon>Streptomycetaceae</taxon>
        <taxon>Streptomyces</taxon>
    </lineage>
</organism>
<dbReference type="PANTHER" id="PTHR30007:SF0">
    <property type="entry name" value="TRANSPOSASE"/>
    <property type="match status" value="1"/>
</dbReference>
<feature type="transmembrane region" description="Helical" evidence="1">
    <location>
        <begin position="142"/>
        <end position="160"/>
    </location>
</feature>
<accession>A0A939F7D1</accession>
<gene>
    <name evidence="4" type="ORF">J0695_14670</name>
</gene>
<dbReference type="InterPro" id="IPR002559">
    <property type="entry name" value="Transposase_11"/>
</dbReference>
<dbReference type="Pfam" id="PF01609">
    <property type="entry name" value="DDE_Tnp_1"/>
    <property type="match status" value="1"/>
</dbReference>
<evidence type="ECO:0000259" key="2">
    <source>
        <dbReference type="Pfam" id="PF01609"/>
    </source>
</evidence>
<evidence type="ECO:0000313" key="4">
    <source>
        <dbReference type="EMBL" id="MBO0513039.1"/>
    </source>
</evidence>
<comment type="caution">
    <text evidence="4">The sequence shown here is derived from an EMBL/GenBank/DDBJ whole genome shotgun (WGS) entry which is preliminary data.</text>
</comment>
<dbReference type="GO" id="GO:0003677">
    <property type="term" value="F:DNA binding"/>
    <property type="evidence" value="ECO:0007669"/>
    <property type="project" value="InterPro"/>
</dbReference>
<dbReference type="RefSeq" id="WP_206962465.1">
    <property type="nucleotide sequence ID" value="NZ_BAAAJJ010000010.1"/>
</dbReference>
<name>A0A939F7D1_9ACTN</name>
<dbReference type="AlphaFoldDB" id="A0A939F7D1"/>
<keyword evidence="1" id="KW-0472">Membrane</keyword>
<evidence type="ECO:0000256" key="1">
    <source>
        <dbReference type="SAM" id="Phobius"/>
    </source>
</evidence>
<dbReference type="NCBIfam" id="NF033580">
    <property type="entry name" value="transpos_IS5_3"/>
    <property type="match status" value="1"/>
</dbReference>
<feature type="domain" description="Insertion element IS402-like" evidence="3">
    <location>
        <begin position="12"/>
        <end position="88"/>
    </location>
</feature>
<keyword evidence="1" id="KW-1133">Transmembrane helix</keyword>
<dbReference type="PANTHER" id="PTHR30007">
    <property type="entry name" value="PHP DOMAIN PROTEIN"/>
    <property type="match status" value="1"/>
</dbReference>
<evidence type="ECO:0000259" key="3">
    <source>
        <dbReference type="Pfam" id="PF13340"/>
    </source>
</evidence>
<dbReference type="EMBL" id="JAFLRJ010000131">
    <property type="protein sequence ID" value="MBO0513039.1"/>
    <property type="molecule type" value="Genomic_DNA"/>
</dbReference>
<dbReference type="Pfam" id="PF13340">
    <property type="entry name" value="DUF4096"/>
    <property type="match status" value="1"/>
</dbReference>
<dbReference type="GO" id="GO:0006313">
    <property type="term" value="P:DNA transposition"/>
    <property type="evidence" value="ECO:0007669"/>
    <property type="project" value="InterPro"/>
</dbReference>
<protein>
    <submittedName>
        <fullName evidence="4">IS5 family transposase</fullName>
    </submittedName>
</protein>
<dbReference type="Proteomes" id="UP000664167">
    <property type="component" value="Unassembled WGS sequence"/>
</dbReference>
<keyword evidence="5" id="KW-1185">Reference proteome</keyword>
<dbReference type="GO" id="GO:0004803">
    <property type="term" value="F:transposase activity"/>
    <property type="evidence" value="ECO:0007669"/>
    <property type="project" value="InterPro"/>
</dbReference>
<reference evidence="4" key="1">
    <citation type="submission" date="2021-03" db="EMBL/GenBank/DDBJ databases">
        <title>Streptomyces poriferae sp. nov., a novel marine sponge-derived Actinobacteria species with anti-MRSA activity.</title>
        <authorList>
            <person name="Sandoval-Powers M."/>
            <person name="Kralova S."/>
            <person name="Nguyen G.-S."/>
            <person name="Fawwal D."/>
            <person name="Degnes K."/>
            <person name="Klinkenberg G."/>
            <person name="Sletta H."/>
            <person name="Wentzel A."/>
            <person name="Liles M.R."/>
        </authorList>
    </citation>
    <scope>NUCLEOTIDE SEQUENCE</scope>
    <source>
        <strain evidence="4">DSM 41794</strain>
    </source>
</reference>
<sequence>MSERRGYCTDTTDAQWALIEPVITAWKAAHPSVSGHQGRYEMRRIVDALFYQNRSGCQWSLLPADFPPATAVKYYFYRWRDEGLDQVIHELLRCGVREAAGRAEDPSLVVLDTQSVHAAVNVPASTTGKDAGKKVPGRKRGIAVDVMGLIIAVVVFAASAHDNLVGTALLTRVAAQAVTVNKALVDQGFKTAVVAHGARLGIDVEIVQRNPQQVGFVPQPIRWRVEQTLGTLMLHCRLVRDYESSQVSSESRVYWAISANMVRRLTGTRTPTWRGA</sequence>
<feature type="domain" description="Transposase IS4-like" evidence="2">
    <location>
        <begin position="105"/>
        <end position="255"/>
    </location>
</feature>